<evidence type="ECO:0000313" key="1">
    <source>
        <dbReference type="EMBL" id="PRY59429.1"/>
    </source>
</evidence>
<name>A0A2T0UNC2_9MICO</name>
<gene>
    <name evidence="1" type="ORF">BCF74_10916</name>
</gene>
<dbReference type="Proteomes" id="UP000237822">
    <property type="component" value="Unassembled WGS sequence"/>
</dbReference>
<protein>
    <recommendedName>
        <fullName evidence="3">Ribbon-helix-helix CopG family protein</fullName>
    </recommendedName>
</protein>
<evidence type="ECO:0000313" key="2">
    <source>
        <dbReference type="Proteomes" id="UP000237822"/>
    </source>
</evidence>
<keyword evidence="2" id="KW-1185">Reference proteome</keyword>
<reference evidence="1 2" key="1">
    <citation type="submission" date="2018-03" db="EMBL/GenBank/DDBJ databases">
        <title>Genomic Encyclopedia of Archaeal and Bacterial Type Strains, Phase II (KMG-II): from individual species to whole genera.</title>
        <authorList>
            <person name="Goeker M."/>
        </authorList>
    </citation>
    <scope>NUCLEOTIDE SEQUENCE [LARGE SCALE GENOMIC DNA]</scope>
    <source>
        <strain evidence="1 2">ATCC BAA-1496</strain>
    </source>
</reference>
<dbReference type="RefSeq" id="WP_106297225.1">
    <property type="nucleotide sequence ID" value="NZ_PVTI01000009.1"/>
</dbReference>
<dbReference type="EMBL" id="PVTI01000009">
    <property type="protein sequence ID" value="PRY59429.1"/>
    <property type="molecule type" value="Genomic_DNA"/>
</dbReference>
<comment type="caution">
    <text evidence="1">The sequence shown here is derived from an EMBL/GenBank/DDBJ whole genome shotgun (WGS) entry which is preliminary data.</text>
</comment>
<sequence>MRTTVTLDDDLARLLSDRQHRERKTFKQVLNEALRAGLTVAPAEPETYRHRTHRSGVRPGFDITALNRLADELEDEETTAGGSA</sequence>
<evidence type="ECO:0008006" key="3">
    <source>
        <dbReference type="Google" id="ProtNLM"/>
    </source>
</evidence>
<dbReference type="AlphaFoldDB" id="A0A2T0UNC2"/>
<proteinExistence type="predicted"/>
<accession>A0A2T0UNC2</accession>
<organism evidence="1 2">
    <name type="scientific">Knoellia remsis</name>
    <dbReference type="NCBI Taxonomy" id="407159"/>
    <lineage>
        <taxon>Bacteria</taxon>
        <taxon>Bacillati</taxon>
        <taxon>Actinomycetota</taxon>
        <taxon>Actinomycetes</taxon>
        <taxon>Micrococcales</taxon>
        <taxon>Intrasporangiaceae</taxon>
        <taxon>Knoellia</taxon>
    </lineage>
</organism>
<dbReference type="OrthoDB" id="3579062at2"/>